<feature type="transmembrane region" description="Helical" evidence="13">
    <location>
        <begin position="54"/>
        <end position="72"/>
    </location>
</feature>
<gene>
    <name evidence="14" type="ORF">B9N56_00380</name>
    <name evidence="15" type="ORF">FOC70_02495</name>
</gene>
<comment type="function">
    <text evidence="1">Multidrug efflux pump.</text>
</comment>
<feature type="transmembrane region" description="Helical" evidence="13">
    <location>
        <begin position="192"/>
        <end position="212"/>
    </location>
</feature>
<dbReference type="InterPro" id="IPR048279">
    <property type="entry name" value="MdtK-like"/>
</dbReference>
<evidence type="ECO:0000256" key="4">
    <source>
        <dbReference type="ARBA" id="ARBA00020268"/>
    </source>
</evidence>
<dbReference type="RefSeq" id="WP_002837389.1">
    <property type="nucleotide sequence ID" value="NZ_CABKMR010000001.1"/>
</dbReference>
<protein>
    <recommendedName>
        <fullName evidence="4">Probable multidrug resistance protein NorM</fullName>
    </recommendedName>
    <alternativeName>
        <fullName evidence="12">Multidrug-efflux transporter</fullName>
    </alternativeName>
</protein>
<evidence type="ECO:0000256" key="7">
    <source>
        <dbReference type="ARBA" id="ARBA00022475"/>
    </source>
</evidence>
<dbReference type="GO" id="GO:0005886">
    <property type="term" value="C:plasma membrane"/>
    <property type="evidence" value="ECO:0007669"/>
    <property type="project" value="UniProtKB-SubCell"/>
</dbReference>
<evidence type="ECO:0000256" key="12">
    <source>
        <dbReference type="ARBA" id="ARBA00031636"/>
    </source>
</evidence>
<organism evidence="14 16">
    <name type="scientific">Finegoldia magna</name>
    <name type="common">Peptostreptococcus magnus</name>
    <dbReference type="NCBI Taxonomy" id="1260"/>
    <lineage>
        <taxon>Bacteria</taxon>
        <taxon>Bacillati</taxon>
        <taxon>Bacillota</taxon>
        <taxon>Tissierellia</taxon>
        <taxon>Tissierellales</taxon>
        <taxon>Peptoniphilaceae</taxon>
        <taxon>Finegoldia</taxon>
    </lineage>
</organism>
<dbReference type="Pfam" id="PF01554">
    <property type="entry name" value="MatE"/>
    <property type="match status" value="2"/>
</dbReference>
<keyword evidence="10" id="KW-0406">Ion transport</keyword>
<reference evidence="16" key="2">
    <citation type="submission" date="2017-04" db="EMBL/GenBank/DDBJ databases">
        <title>Finegoldia magna isolated from orthopedic joint implant-associated infections.</title>
        <authorList>
            <person name="Bjorklund S."/>
            <person name="Bruggemann H."/>
            <person name="Jensen A."/>
            <person name="Hellmark B."/>
            <person name="Soderquist B."/>
        </authorList>
    </citation>
    <scope>NUCLEOTIDE SEQUENCE [LARGE SCALE GENOMIC DNA]</scope>
    <source>
        <strain evidence="16">08T492</strain>
    </source>
</reference>
<dbReference type="GO" id="GO:0042910">
    <property type="term" value="F:xenobiotic transmembrane transporter activity"/>
    <property type="evidence" value="ECO:0007669"/>
    <property type="project" value="InterPro"/>
</dbReference>
<accession>A0A133MUF0</accession>
<dbReference type="GO" id="GO:0015297">
    <property type="term" value="F:antiporter activity"/>
    <property type="evidence" value="ECO:0007669"/>
    <property type="project" value="UniProtKB-KW"/>
</dbReference>
<evidence type="ECO:0000256" key="1">
    <source>
        <dbReference type="ARBA" id="ARBA00003408"/>
    </source>
</evidence>
<feature type="transmembrane region" description="Helical" evidence="13">
    <location>
        <begin position="128"/>
        <end position="146"/>
    </location>
</feature>
<feature type="transmembrane region" description="Helical" evidence="13">
    <location>
        <begin position="321"/>
        <end position="344"/>
    </location>
</feature>
<keyword evidence="9 13" id="KW-1133">Transmembrane helix</keyword>
<feature type="transmembrane region" description="Helical" evidence="13">
    <location>
        <begin position="280"/>
        <end position="300"/>
    </location>
</feature>
<reference evidence="15 17" key="3">
    <citation type="submission" date="2020-05" db="EMBL/GenBank/DDBJ databases">
        <title>FDA dAtabase for Regulatory Grade micrObial Sequences (FDA-ARGOS): Supporting development and validation of Infectious Disease Dx tests.</title>
        <authorList>
            <person name="Pederson C."/>
            <person name="Tallon L."/>
            <person name="Sadzewicz L."/>
            <person name="Zhao X."/>
            <person name="Vavikolanu K."/>
            <person name="Mehta A."/>
            <person name="Aluvathingal J."/>
            <person name="Nadendla S."/>
            <person name="Myers T."/>
            <person name="Yan Y."/>
            <person name="Sichtig H."/>
        </authorList>
    </citation>
    <scope>NUCLEOTIDE SEQUENCE [LARGE SCALE GENOMIC DNA]</scope>
    <source>
        <strain evidence="15 17">FDAARGOS_764</strain>
    </source>
</reference>
<evidence type="ECO:0000313" key="16">
    <source>
        <dbReference type="Proteomes" id="UP000215361"/>
    </source>
</evidence>
<proteinExistence type="inferred from homology"/>
<comment type="similarity">
    <text evidence="3">Belongs to the multi antimicrobial extrusion (MATE) (TC 2.A.66.1) family.</text>
</comment>
<dbReference type="OMA" id="EFWILLK"/>
<keyword evidence="8 13" id="KW-0812">Transmembrane</keyword>
<dbReference type="AlphaFoldDB" id="A0A133MUF0"/>
<evidence type="ECO:0000256" key="13">
    <source>
        <dbReference type="SAM" id="Phobius"/>
    </source>
</evidence>
<feature type="transmembrane region" description="Helical" evidence="13">
    <location>
        <begin position="158"/>
        <end position="180"/>
    </location>
</feature>
<dbReference type="InterPro" id="IPR002528">
    <property type="entry name" value="MATE_fam"/>
</dbReference>
<dbReference type="NCBIfam" id="TIGR00797">
    <property type="entry name" value="matE"/>
    <property type="match status" value="1"/>
</dbReference>
<sequence length="446" mass="48516">MKNKNFYKRAIQVAWPSVLESFFIALAGIIDTYMVSSIGSSAVAAVGLTTQPKFIALSIFFAINIATSALVARRLGEEDKEGANRILVTAIIMGLVLTVVISTLMVYFSDSILRLAGSNSDTHTDALNYFRIIMGGMLFSVVSMAINAAQRGSGNTRIAFTTNLVSSIVNIFFNYCLIGGNFGFPKMEVSGAALATVLGTVVSSIMCIRSLFRKDGFVQIKYIFKKKIKPTVEVFTSIVKLGTNLFVENIAMRIGFLTTALMAAGLGTDTFAAHNVGMNLLSICFAFADGMQVAAVVLTGSSLGAGKKENAKIYGKVCQRIGLMISLVLSLILLLFGKGIFHLFFDKLSIIETGEIIARFITVIVLLQISQIIYGGCLRSAGDVKYTLISSIISVTIIRTVVTYILVSVFEMGIVGIWLGIFSDQFSRYMFNSIRFRQGKWVNIKI</sequence>
<evidence type="ECO:0000256" key="10">
    <source>
        <dbReference type="ARBA" id="ARBA00023065"/>
    </source>
</evidence>
<evidence type="ECO:0000256" key="3">
    <source>
        <dbReference type="ARBA" id="ARBA00010199"/>
    </source>
</evidence>
<dbReference type="Proteomes" id="UP000215361">
    <property type="component" value="Unassembled WGS sequence"/>
</dbReference>
<dbReference type="CDD" id="cd13137">
    <property type="entry name" value="MATE_NorM_like"/>
    <property type="match status" value="1"/>
</dbReference>
<evidence type="ECO:0000256" key="8">
    <source>
        <dbReference type="ARBA" id="ARBA00022692"/>
    </source>
</evidence>
<keyword evidence="11 13" id="KW-0472">Membrane</keyword>
<dbReference type="PIRSF" id="PIRSF006603">
    <property type="entry name" value="DinF"/>
    <property type="match status" value="1"/>
</dbReference>
<evidence type="ECO:0000256" key="11">
    <source>
        <dbReference type="ARBA" id="ARBA00023136"/>
    </source>
</evidence>
<dbReference type="EMBL" id="NDYI01000001">
    <property type="protein sequence ID" value="OXZ39937.1"/>
    <property type="molecule type" value="Genomic_DNA"/>
</dbReference>
<dbReference type="GO" id="GO:0006811">
    <property type="term" value="P:monoatomic ion transport"/>
    <property type="evidence" value="ECO:0007669"/>
    <property type="project" value="UniProtKB-KW"/>
</dbReference>
<evidence type="ECO:0000256" key="2">
    <source>
        <dbReference type="ARBA" id="ARBA00004651"/>
    </source>
</evidence>
<feature type="transmembrane region" description="Helical" evidence="13">
    <location>
        <begin position="84"/>
        <end position="108"/>
    </location>
</feature>
<comment type="subcellular location">
    <subcellularLocation>
        <location evidence="2">Cell membrane</location>
        <topology evidence="2">Multi-pass membrane protein</topology>
    </subcellularLocation>
</comment>
<keyword evidence="7" id="KW-1003">Cell membrane</keyword>
<dbReference type="InterPro" id="IPR050222">
    <property type="entry name" value="MATE_MdtK"/>
</dbReference>
<feature type="transmembrane region" description="Helical" evidence="13">
    <location>
        <begin position="250"/>
        <end position="268"/>
    </location>
</feature>
<dbReference type="Proteomes" id="UP000502899">
    <property type="component" value="Chromosome"/>
</dbReference>
<evidence type="ECO:0000256" key="6">
    <source>
        <dbReference type="ARBA" id="ARBA00022449"/>
    </source>
</evidence>
<evidence type="ECO:0000313" key="14">
    <source>
        <dbReference type="EMBL" id="OXZ39937.1"/>
    </source>
</evidence>
<name>A0A133MUF0_FINMA</name>
<reference evidence="14" key="1">
    <citation type="journal article" date="2017" name="J. Clin. Microbiol.">
        <title>Finegoldia magna Isolated from Orthopedic Joint Implant-Associated Infections.</title>
        <authorList>
            <person name="Soderquist B."/>
            <person name="Bjorklund S."/>
            <person name="Hellmark B."/>
            <person name="Jensen A."/>
            <person name="Bruggemann H."/>
        </authorList>
    </citation>
    <scope>NUCLEOTIDE SEQUENCE</scope>
    <source>
        <strain evidence="14">08T492</strain>
    </source>
</reference>
<feature type="transmembrane region" description="Helical" evidence="13">
    <location>
        <begin position="356"/>
        <end position="374"/>
    </location>
</feature>
<feature type="transmembrane region" description="Helical" evidence="13">
    <location>
        <begin position="21"/>
        <end position="48"/>
    </location>
</feature>
<evidence type="ECO:0000313" key="15">
    <source>
        <dbReference type="EMBL" id="QKH79293.1"/>
    </source>
</evidence>
<evidence type="ECO:0000313" key="17">
    <source>
        <dbReference type="Proteomes" id="UP000502899"/>
    </source>
</evidence>
<keyword evidence="5" id="KW-0813">Transport</keyword>
<dbReference type="EMBL" id="CP054000">
    <property type="protein sequence ID" value="QKH79293.1"/>
    <property type="molecule type" value="Genomic_DNA"/>
</dbReference>
<dbReference type="PANTHER" id="PTHR43298">
    <property type="entry name" value="MULTIDRUG RESISTANCE PROTEIN NORM-RELATED"/>
    <property type="match status" value="1"/>
</dbReference>
<dbReference type="PANTHER" id="PTHR43298:SF2">
    <property type="entry name" value="FMN_FAD EXPORTER YEEO-RELATED"/>
    <property type="match status" value="1"/>
</dbReference>
<evidence type="ECO:0000256" key="5">
    <source>
        <dbReference type="ARBA" id="ARBA00022448"/>
    </source>
</evidence>
<keyword evidence="6" id="KW-0050">Antiport</keyword>
<evidence type="ECO:0000256" key="9">
    <source>
        <dbReference type="ARBA" id="ARBA00022989"/>
    </source>
</evidence>